<keyword evidence="2" id="KW-0732">Signal</keyword>
<comment type="similarity">
    <text evidence="1">Belongs to the TolB family.</text>
</comment>
<dbReference type="PANTHER" id="PTHR36842:SF1">
    <property type="entry name" value="PROTEIN TOLB"/>
    <property type="match status" value="1"/>
</dbReference>
<dbReference type="eggNOG" id="COG0823">
    <property type="taxonomic scope" value="Bacteria"/>
</dbReference>
<dbReference type="OrthoDB" id="269409at2"/>
<dbReference type="PANTHER" id="PTHR36842">
    <property type="entry name" value="PROTEIN TOLB HOMOLOG"/>
    <property type="match status" value="1"/>
</dbReference>
<organism evidence="3 4">
    <name type="scientific">Singulisphaera acidiphila (strain ATCC BAA-1392 / DSM 18658 / VKM B-2454 / MOB10)</name>
    <dbReference type="NCBI Taxonomy" id="886293"/>
    <lineage>
        <taxon>Bacteria</taxon>
        <taxon>Pseudomonadati</taxon>
        <taxon>Planctomycetota</taxon>
        <taxon>Planctomycetia</taxon>
        <taxon>Isosphaerales</taxon>
        <taxon>Isosphaeraceae</taxon>
        <taxon>Singulisphaera</taxon>
    </lineage>
</organism>
<dbReference type="STRING" id="886293.Sinac_7127"/>
<dbReference type="Proteomes" id="UP000010798">
    <property type="component" value="Chromosome"/>
</dbReference>
<keyword evidence="4" id="KW-1185">Reference proteome</keyword>
<dbReference type="InterPro" id="IPR011659">
    <property type="entry name" value="WD40"/>
</dbReference>
<evidence type="ECO:0000313" key="3">
    <source>
        <dbReference type="EMBL" id="AGA31181.1"/>
    </source>
</evidence>
<protein>
    <submittedName>
        <fullName evidence="3">Periplasmic component of the Tol biopolymer transport system</fullName>
    </submittedName>
</protein>
<proteinExistence type="inferred from homology"/>
<accession>L0DS05</accession>
<dbReference type="AlphaFoldDB" id="L0DS05"/>
<dbReference type="SUPFAM" id="SSF82171">
    <property type="entry name" value="DPP6 N-terminal domain-like"/>
    <property type="match status" value="1"/>
</dbReference>
<dbReference type="HOGENOM" id="CLU_849353_0_0_0"/>
<dbReference type="Pfam" id="PF07676">
    <property type="entry name" value="PD40"/>
    <property type="match status" value="6"/>
</dbReference>
<feature type="chain" id="PRO_5003941081" evidence="2">
    <location>
        <begin position="23"/>
        <end position="311"/>
    </location>
</feature>
<dbReference type="RefSeq" id="WP_015250253.1">
    <property type="nucleotide sequence ID" value="NC_019892.1"/>
</dbReference>
<dbReference type="Gene3D" id="2.120.10.30">
    <property type="entry name" value="TolB, C-terminal domain"/>
    <property type="match status" value="3"/>
</dbReference>
<feature type="signal peptide" evidence="2">
    <location>
        <begin position="1"/>
        <end position="22"/>
    </location>
</feature>
<dbReference type="InterPro" id="IPR011042">
    <property type="entry name" value="6-blade_b-propeller_TolB-like"/>
</dbReference>
<gene>
    <name evidence="3" type="ordered locus">Sinac_7127</name>
</gene>
<dbReference type="EMBL" id="CP003364">
    <property type="protein sequence ID" value="AGA31181.1"/>
    <property type="molecule type" value="Genomic_DNA"/>
</dbReference>
<evidence type="ECO:0000313" key="4">
    <source>
        <dbReference type="Proteomes" id="UP000010798"/>
    </source>
</evidence>
<dbReference type="KEGG" id="saci:Sinac_7127"/>
<evidence type="ECO:0000256" key="2">
    <source>
        <dbReference type="SAM" id="SignalP"/>
    </source>
</evidence>
<evidence type="ECO:0000256" key="1">
    <source>
        <dbReference type="ARBA" id="ARBA00009820"/>
    </source>
</evidence>
<name>L0DS05_SINAD</name>
<sequence length="311" mass="33830">MNRTVFLLFLVIFALSLGSEGADPPPVSQQQPSAGQVVRLTHDGLDKQRPSWAPDGHQLLFARHESGGSRIWEYVLDLRSPSSPARRLTDRKAPEYNGVFSPDGSRVVFTAITLSGTQGNLDLAAIQADGTGLKTVVADQGNLAHQDWPSWSPDGQRFAFSSTHEGNQEIYTAKADGSDLIRLTQSPGLDAHPCWSPDGQVIAFATDRWEGLELAAVRPDGTGLQRLTRSPGLDDYPAFSPDGAWLAFVSNRDGQFEVYLAGADGSAPRNFSQHPHRDTFPTWTPDGRGITFVSNRDGGFDIYTQTLVPAK</sequence>
<reference evidence="3 4" key="1">
    <citation type="submission" date="2012-02" db="EMBL/GenBank/DDBJ databases">
        <title>Complete sequence of chromosome of Singulisphaera acidiphila DSM 18658.</title>
        <authorList>
            <consortium name="US DOE Joint Genome Institute (JGI-PGF)"/>
            <person name="Lucas S."/>
            <person name="Copeland A."/>
            <person name="Lapidus A."/>
            <person name="Glavina del Rio T."/>
            <person name="Dalin E."/>
            <person name="Tice H."/>
            <person name="Bruce D."/>
            <person name="Goodwin L."/>
            <person name="Pitluck S."/>
            <person name="Peters L."/>
            <person name="Ovchinnikova G."/>
            <person name="Chertkov O."/>
            <person name="Kyrpides N."/>
            <person name="Mavromatis K."/>
            <person name="Ivanova N."/>
            <person name="Brettin T."/>
            <person name="Detter J.C."/>
            <person name="Han C."/>
            <person name="Larimer F."/>
            <person name="Land M."/>
            <person name="Hauser L."/>
            <person name="Markowitz V."/>
            <person name="Cheng J.-F."/>
            <person name="Hugenholtz P."/>
            <person name="Woyke T."/>
            <person name="Wu D."/>
            <person name="Tindall B."/>
            <person name="Pomrenke H."/>
            <person name="Brambilla E."/>
            <person name="Klenk H.-P."/>
            <person name="Eisen J.A."/>
        </authorList>
    </citation>
    <scope>NUCLEOTIDE SEQUENCE [LARGE SCALE GENOMIC DNA]</scope>
    <source>
        <strain evidence="4">ATCC BAA-1392 / DSM 18658 / VKM B-2454 / MOB10</strain>
    </source>
</reference>